<evidence type="ECO:0000313" key="4">
    <source>
        <dbReference type="EMBL" id="EFK95494.1"/>
    </source>
</evidence>
<name>D9PLS3_9ZZZZ</name>
<proteinExistence type="predicted"/>
<keyword evidence="3" id="KW-0472">Membrane</keyword>
<organism evidence="4">
    <name type="scientific">sediment metagenome</name>
    <dbReference type="NCBI Taxonomy" id="749907"/>
    <lineage>
        <taxon>unclassified sequences</taxon>
        <taxon>metagenomes</taxon>
        <taxon>ecological metagenomes</taxon>
    </lineage>
</organism>
<comment type="subcellular location">
    <subcellularLocation>
        <location evidence="1">Cell inner membrane</location>
        <topology evidence="1">Multi-pass membrane protein</topology>
    </subcellularLocation>
</comment>
<comment type="caution">
    <text evidence="4">The sequence shown here is derived from an EMBL/GenBank/DDBJ whole genome shotgun (WGS) entry which is preliminary data.</text>
</comment>
<dbReference type="AlphaFoldDB" id="D9PLS3"/>
<dbReference type="PANTHER" id="PTHR30413:SF8">
    <property type="entry name" value="TRANSPORT PERMEASE PROTEIN"/>
    <property type="match status" value="1"/>
</dbReference>
<protein>
    <submittedName>
        <fullName evidence="4">ABC-type transport protein</fullName>
    </submittedName>
</protein>
<feature type="transmembrane region" description="Helical" evidence="3">
    <location>
        <begin position="77"/>
        <end position="99"/>
    </location>
</feature>
<feature type="transmembrane region" description="Helical" evidence="3">
    <location>
        <begin position="41"/>
        <end position="65"/>
    </location>
</feature>
<keyword evidence="3" id="KW-1133">Transmembrane helix</keyword>
<evidence type="ECO:0000256" key="1">
    <source>
        <dbReference type="ARBA" id="ARBA00004429"/>
    </source>
</evidence>
<gene>
    <name evidence="4" type="ORF">LDC_2499</name>
</gene>
<dbReference type="GO" id="GO:0015920">
    <property type="term" value="P:lipopolysaccharide transport"/>
    <property type="evidence" value="ECO:0007669"/>
    <property type="project" value="TreeGrafter"/>
</dbReference>
<accession>D9PLS3</accession>
<dbReference type="EMBL" id="ADZX01000758">
    <property type="protein sequence ID" value="EFK95494.1"/>
    <property type="molecule type" value="Genomic_DNA"/>
</dbReference>
<keyword evidence="3" id="KW-0812">Transmembrane</keyword>
<reference evidence="4" key="2">
    <citation type="journal article" date="2011" name="Microb. Ecol.">
        <title>Taxonomic and Functional Metagenomic Profiling of the Microbial Community in the Anoxic Sediment of a Sub-saline Shallow Lake (Laguna de Carrizo, Central Spain).</title>
        <authorList>
            <person name="Ferrer M."/>
            <person name="Guazzaroni M.E."/>
            <person name="Richter M."/>
            <person name="Garcia-Salamanca A."/>
            <person name="Yarza P."/>
            <person name="Suarez-Suarez A."/>
            <person name="Solano J."/>
            <person name="Alcaide M."/>
            <person name="van Dillewijn P."/>
            <person name="Molina-Henares M.A."/>
            <person name="Lopez-Cortes N."/>
            <person name="Al-Ramahi Y."/>
            <person name="Guerrero C."/>
            <person name="Acosta A."/>
            <person name="de Eugenio L.I."/>
            <person name="Martinez V."/>
            <person name="Marques S."/>
            <person name="Rojo F."/>
            <person name="Santero E."/>
            <person name="Genilloud O."/>
            <person name="Perez-Perez J."/>
            <person name="Rossello-Mora R."/>
            <person name="Ramos J.L."/>
        </authorList>
    </citation>
    <scope>NUCLEOTIDE SEQUENCE</scope>
</reference>
<evidence type="ECO:0000256" key="2">
    <source>
        <dbReference type="ARBA" id="ARBA00022448"/>
    </source>
</evidence>
<dbReference type="GO" id="GO:0005886">
    <property type="term" value="C:plasma membrane"/>
    <property type="evidence" value="ECO:0007669"/>
    <property type="project" value="UniProtKB-SubCell"/>
</dbReference>
<sequence>MLFGMAIWQLFTGGLTATTQSLANAGSLIGKINFPREALLFSAMGGVLFEFLLRSAMVLSVFAWYAMKPDSGLQVAWTVVFVPLLLVPLTLLTVGLGFASRSCTPSSAIRRRH</sequence>
<keyword evidence="2" id="KW-0813">Transport</keyword>
<reference evidence="4" key="1">
    <citation type="submission" date="2010-07" db="EMBL/GenBank/DDBJ databases">
        <authorList>
            <consortium name="CONSOLIDER consortium CSD2007-00005"/>
            <person name="Guazzaroni M.-E."/>
            <person name="Richter M."/>
            <person name="Garcia-Salamanca A."/>
            <person name="Yarza P."/>
            <person name="Ferrer M."/>
        </authorList>
    </citation>
    <scope>NUCLEOTIDE SEQUENCE</scope>
</reference>
<evidence type="ECO:0000256" key="3">
    <source>
        <dbReference type="SAM" id="Phobius"/>
    </source>
</evidence>
<dbReference type="PANTHER" id="PTHR30413">
    <property type="entry name" value="INNER MEMBRANE TRANSPORT PERMEASE"/>
    <property type="match status" value="1"/>
</dbReference>